<dbReference type="EMBL" id="QRHL01000023">
    <property type="protein sequence ID" value="RHF70646.1"/>
    <property type="molecule type" value="Genomic_DNA"/>
</dbReference>
<dbReference type="PROSITE" id="PS51257">
    <property type="entry name" value="PROKAR_LIPOPROTEIN"/>
    <property type="match status" value="1"/>
</dbReference>
<evidence type="ECO:0000313" key="2">
    <source>
        <dbReference type="Proteomes" id="UP000284676"/>
    </source>
</evidence>
<organism evidence="1 2">
    <name type="scientific">Fusobacterium mortiferum</name>
    <dbReference type="NCBI Taxonomy" id="850"/>
    <lineage>
        <taxon>Bacteria</taxon>
        <taxon>Fusobacteriati</taxon>
        <taxon>Fusobacteriota</taxon>
        <taxon>Fusobacteriia</taxon>
        <taxon>Fusobacteriales</taxon>
        <taxon>Fusobacteriaceae</taxon>
        <taxon>Fusobacterium</taxon>
    </lineage>
</organism>
<accession>A0A414PQ59</accession>
<gene>
    <name evidence="1" type="ORF">DW663_10200</name>
</gene>
<protein>
    <recommendedName>
        <fullName evidence="3">Lipoprotein</fullName>
    </recommendedName>
</protein>
<dbReference type="RefSeq" id="WP_117708245.1">
    <property type="nucleotide sequence ID" value="NZ_QRHL01000023.1"/>
</dbReference>
<name>A0A414PQ59_FUSMR</name>
<evidence type="ECO:0008006" key="3">
    <source>
        <dbReference type="Google" id="ProtNLM"/>
    </source>
</evidence>
<sequence>MKKIMLLLILGIFLIGCTSTNNRLVLDSLENRIPDDNFYFIRGIDRDRSLSTNIRYRGIVYSDKLKEEKSFAGIQIALENMDELWKYEDDFVRQYENALAYPRATKPIRENAKKIFGDDIVVYVDFPMIWDLKGQADFIEENIGKETDEIANAMAYIDIFVEDIRKVDIDEYKKKLFNLHEILYRKYNYDVKINMYLRDRKYLTYEEIEKNIFYLYKNEPKVKELLKRYKATGELLPKEIGYLTDYFVNPFRNYDLPRIWLQMYSKYAKKYEEINVILPKELREND</sequence>
<reference evidence="1 2" key="1">
    <citation type="submission" date="2018-08" db="EMBL/GenBank/DDBJ databases">
        <title>A genome reference for cultivated species of the human gut microbiota.</title>
        <authorList>
            <person name="Zou Y."/>
            <person name="Xue W."/>
            <person name="Luo G."/>
        </authorList>
    </citation>
    <scope>NUCLEOTIDE SEQUENCE [LARGE SCALE GENOMIC DNA]</scope>
    <source>
        <strain evidence="1 2">AM25-1</strain>
    </source>
</reference>
<comment type="caution">
    <text evidence="1">The sequence shown here is derived from an EMBL/GenBank/DDBJ whole genome shotgun (WGS) entry which is preliminary data.</text>
</comment>
<proteinExistence type="predicted"/>
<dbReference type="Proteomes" id="UP000284676">
    <property type="component" value="Unassembled WGS sequence"/>
</dbReference>
<dbReference type="AlphaFoldDB" id="A0A414PQ59"/>
<evidence type="ECO:0000313" key="1">
    <source>
        <dbReference type="EMBL" id="RHF70646.1"/>
    </source>
</evidence>